<dbReference type="RefSeq" id="WP_141647523.1">
    <property type="nucleotide sequence ID" value="NZ_VIFM01000235.1"/>
</dbReference>
<organism evidence="1 2">
    <name type="scientific">Myxococcus llanfairpwllgwyngyllgogerychwyrndrobwllllantysiliogogogochensis</name>
    <dbReference type="NCBI Taxonomy" id="2590453"/>
    <lineage>
        <taxon>Bacteria</taxon>
        <taxon>Pseudomonadati</taxon>
        <taxon>Myxococcota</taxon>
        <taxon>Myxococcia</taxon>
        <taxon>Myxococcales</taxon>
        <taxon>Cystobacterineae</taxon>
        <taxon>Myxococcaceae</taxon>
        <taxon>Myxococcus</taxon>
    </lineage>
</organism>
<dbReference type="AlphaFoldDB" id="A0A540WNU1"/>
<keyword evidence="2" id="KW-1185">Reference proteome</keyword>
<evidence type="ECO:0000313" key="2">
    <source>
        <dbReference type="Proteomes" id="UP000315369"/>
    </source>
</evidence>
<reference evidence="1 2" key="1">
    <citation type="submission" date="2019-06" db="EMBL/GenBank/DDBJ databases">
        <authorList>
            <person name="Livingstone P."/>
            <person name="Whitworth D."/>
        </authorList>
    </citation>
    <scope>NUCLEOTIDE SEQUENCE [LARGE SCALE GENOMIC DNA]</scope>
    <source>
        <strain evidence="1 2">AM401</strain>
    </source>
</reference>
<dbReference type="Proteomes" id="UP000315369">
    <property type="component" value="Unassembled WGS sequence"/>
</dbReference>
<gene>
    <name evidence="1" type="ORF">FJV41_38085</name>
</gene>
<protein>
    <submittedName>
        <fullName evidence="1">Uncharacterized protein</fullName>
    </submittedName>
</protein>
<sequence>MSVIPAHAGSLSIAGDPEEFLNAAAVPAQEFTGTEYRIADPDLRRLNPGAPVFVEVSPDGDADAGAWVPVEAVVDPLFGFVYLTTAPGPSALVRVSGASLPVQPVALVRSISLSVTNDVVELQVMGDGYKRRAVSLRDFSGELVGLTALDVSFEDGAPLLVEVSKGTGSEVFRAWVKVPELSHKLTPGALYERTVKFIGHAFPTGSGAAIAWGYGTP</sequence>
<comment type="caution">
    <text evidence="1">The sequence shown here is derived from an EMBL/GenBank/DDBJ whole genome shotgun (WGS) entry which is preliminary data.</text>
</comment>
<dbReference type="OrthoDB" id="5384809at2"/>
<proteinExistence type="predicted"/>
<dbReference type="EMBL" id="VIFM01000235">
    <property type="protein sequence ID" value="TQF10693.1"/>
    <property type="molecule type" value="Genomic_DNA"/>
</dbReference>
<accession>A0A540WNU1</accession>
<name>A0A540WNU1_9BACT</name>
<evidence type="ECO:0000313" key="1">
    <source>
        <dbReference type="EMBL" id="TQF10693.1"/>
    </source>
</evidence>